<dbReference type="InterPro" id="IPR043737">
    <property type="entry name" value="DUF5682"/>
</dbReference>
<evidence type="ECO:0000313" key="1">
    <source>
        <dbReference type="EMBL" id="ADB15055.1"/>
    </source>
</evidence>
<protein>
    <submittedName>
        <fullName evidence="1">Uncharacterized protein</fullName>
    </submittedName>
</protein>
<proteinExistence type="predicted"/>
<sequence length="797" mass="88761">MSGEINVFGVRHLSPMAAWHLREFLDEHQPELVLIEGPSDATPYALELTMSAVEPPVALLAYTSTPPVRTIVYPLAIYSPEYQALLWAKEQGARAELIDLPSDIFLGLADQQALLLEKKLRDEAETTAGVDTELEPAAVAQEPSAVEVDRATIYQQVATIAGESDYESYWERHFEHNLASDSFRQSALELGGMLRDLEEDAPAWRAENLVREAYMRRQIAAAIASGTPPEKIVAVVGAFHAPVLTSSFPPMTDRELASLPRRETLLTLMPYSYFKLSSQSGYGAGNRAPAYFELLWNTLPRRKYPRRNTALSTLQQSLEKLAPDYLSSIASQLRSGGTHRSTAEVIDGVRLAKTLSALRDGLAPTLADLHDAAVALLGHGELASIKHAIAQVDVGTRIGSLPDGTSRTSIQSDFERELKRLKLERYRTTVAQDLTLDLRENRQVKSEEAAFLDLARSSFLHRLVMLGITFVNPHRDSRSSDVSPTERWVLRWSPEAEIALVEAVLLGETIELATQAKFKQLLEECSSINEAALLVRHACECGLFSAMEHARRRLQELAAESSEFCALATAAWQLAFVVQYGDMRQVDASVLLPLIEELFVQGAIALFDAASCDTTMARSVLLAIDEQHRVYLQLTDLVEGELWLSSLERLARSDTQNALLSGYATAILLERERMTSADLSREVSRRLSPGASAELGAGWFEGLAMRNRYALLARQTLWERLADYISALDDEEFKRALVSLRRVFGTFTPQNKRQIVENLSHYWQLSTDAVSELIEQPLTPMEEEKLESLNDFDFGDL</sequence>
<dbReference type="HOGENOM" id="CLU_009152_1_1_0"/>
<organism evidence="1 2">
    <name type="scientific">Pirellula staleyi (strain ATCC 27377 / DSM 6068 / ICPB 4128)</name>
    <name type="common">Pirella staleyi</name>
    <dbReference type="NCBI Taxonomy" id="530564"/>
    <lineage>
        <taxon>Bacteria</taxon>
        <taxon>Pseudomonadati</taxon>
        <taxon>Planctomycetota</taxon>
        <taxon>Planctomycetia</taxon>
        <taxon>Pirellulales</taxon>
        <taxon>Pirellulaceae</taxon>
        <taxon>Pirellula</taxon>
    </lineage>
</organism>
<gene>
    <name evidence="1" type="ordered locus">Psta_0365</name>
</gene>
<name>D2R2E6_PIRSD</name>
<reference evidence="1 2" key="1">
    <citation type="journal article" date="2009" name="Stand. Genomic Sci.">
        <title>Complete genome sequence of Pirellula staleyi type strain (ATCC 27377).</title>
        <authorList>
            <person name="Clum A."/>
            <person name="Tindall B.J."/>
            <person name="Sikorski J."/>
            <person name="Ivanova N."/>
            <person name="Mavrommatis K."/>
            <person name="Lucas S."/>
            <person name="Glavina del Rio T."/>
            <person name="Nolan M."/>
            <person name="Chen F."/>
            <person name="Tice H."/>
            <person name="Pitluck S."/>
            <person name="Cheng J.F."/>
            <person name="Chertkov O."/>
            <person name="Brettin T."/>
            <person name="Han C."/>
            <person name="Detter J.C."/>
            <person name="Kuske C."/>
            <person name="Bruce D."/>
            <person name="Goodwin L."/>
            <person name="Ovchinikova G."/>
            <person name="Pati A."/>
            <person name="Mikhailova N."/>
            <person name="Chen A."/>
            <person name="Palaniappan K."/>
            <person name="Land M."/>
            <person name="Hauser L."/>
            <person name="Chang Y.J."/>
            <person name="Jeffries C.D."/>
            <person name="Chain P."/>
            <person name="Rohde M."/>
            <person name="Goker M."/>
            <person name="Bristow J."/>
            <person name="Eisen J.A."/>
            <person name="Markowitz V."/>
            <person name="Hugenholtz P."/>
            <person name="Kyrpides N.C."/>
            <person name="Klenk H.P."/>
            <person name="Lapidus A."/>
        </authorList>
    </citation>
    <scope>NUCLEOTIDE SEQUENCE [LARGE SCALE GENOMIC DNA]</scope>
    <source>
        <strain evidence="2">ATCC 27377 / DSM 6068 / ICPB 4128</strain>
    </source>
</reference>
<dbReference type="AlphaFoldDB" id="D2R2E6"/>
<accession>D2R2E6</accession>
<dbReference type="Proteomes" id="UP000001887">
    <property type="component" value="Chromosome"/>
</dbReference>
<dbReference type="eggNOG" id="COG1916">
    <property type="taxonomic scope" value="Bacteria"/>
</dbReference>
<dbReference type="OrthoDB" id="9768066at2"/>
<dbReference type="Pfam" id="PF18934">
    <property type="entry name" value="DUF5682"/>
    <property type="match status" value="1"/>
</dbReference>
<dbReference type="KEGG" id="psl:Psta_0365"/>
<dbReference type="EMBL" id="CP001848">
    <property type="protein sequence ID" value="ADB15055.1"/>
    <property type="molecule type" value="Genomic_DNA"/>
</dbReference>
<keyword evidence="2" id="KW-1185">Reference proteome</keyword>
<dbReference type="STRING" id="530564.Psta_0365"/>
<evidence type="ECO:0000313" key="2">
    <source>
        <dbReference type="Proteomes" id="UP000001887"/>
    </source>
</evidence>